<comment type="caution">
    <text evidence="1">The sequence shown here is derived from an EMBL/GenBank/DDBJ whole genome shotgun (WGS) entry which is preliminary data.</text>
</comment>
<gene>
    <name evidence="1" type="ORF">T07_6799</name>
</gene>
<protein>
    <submittedName>
        <fullName evidence="1">Uncharacterized protein</fullName>
    </submittedName>
</protein>
<dbReference type="Proteomes" id="UP000054630">
    <property type="component" value="Unassembled WGS sequence"/>
</dbReference>
<dbReference type="EMBL" id="JYDL01000056">
    <property type="protein sequence ID" value="KRX19686.1"/>
    <property type="molecule type" value="Genomic_DNA"/>
</dbReference>
<accession>A0A0V0RZ11</accession>
<proteinExistence type="predicted"/>
<dbReference type="OrthoDB" id="5971213at2759"/>
<evidence type="ECO:0000313" key="1">
    <source>
        <dbReference type="EMBL" id="KRX19686.1"/>
    </source>
</evidence>
<sequence>MELPRQSCARSARIPCKAKVIDVIPFLGQVIPQAHLHQRLPHTKAGGKNLQDLLPPDNLKQPCLLGVREFPHTACTPFIRSCPTRHQVKYQSYRNFVCKLSKHVVVHEFQMPDNPKIFEQAGRNDSVEMIFKRIADKCDRFILFSDQRFQ</sequence>
<organism evidence="1 2">
    <name type="scientific">Trichinella nelsoni</name>
    <dbReference type="NCBI Taxonomy" id="6336"/>
    <lineage>
        <taxon>Eukaryota</taxon>
        <taxon>Metazoa</taxon>
        <taxon>Ecdysozoa</taxon>
        <taxon>Nematoda</taxon>
        <taxon>Enoplea</taxon>
        <taxon>Dorylaimia</taxon>
        <taxon>Trichinellida</taxon>
        <taxon>Trichinellidae</taxon>
        <taxon>Trichinella</taxon>
    </lineage>
</organism>
<reference evidence="1 2" key="1">
    <citation type="submission" date="2015-01" db="EMBL/GenBank/DDBJ databases">
        <title>Evolution of Trichinella species and genotypes.</title>
        <authorList>
            <person name="Korhonen P.K."/>
            <person name="Edoardo P."/>
            <person name="Giuseppe L.R."/>
            <person name="Gasser R.B."/>
        </authorList>
    </citation>
    <scope>NUCLEOTIDE SEQUENCE [LARGE SCALE GENOMIC DNA]</scope>
    <source>
        <strain evidence="1">ISS37</strain>
    </source>
</reference>
<evidence type="ECO:0000313" key="2">
    <source>
        <dbReference type="Proteomes" id="UP000054630"/>
    </source>
</evidence>
<keyword evidence="2" id="KW-1185">Reference proteome</keyword>
<dbReference type="AlphaFoldDB" id="A0A0V0RZ11"/>
<name>A0A0V0RZ11_9BILA</name>